<evidence type="ECO:0000256" key="6">
    <source>
        <dbReference type="ARBA" id="ARBA00023242"/>
    </source>
</evidence>
<evidence type="ECO:0000256" key="5">
    <source>
        <dbReference type="ARBA" id="ARBA00023163"/>
    </source>
</evidence>
<dbReference type="PANTHER" id="PTHR13286:SF23">
    <property type="entry name" value="HISTONE DEACETYLASE COMPLEX SUBUNIT SAP30 SIN3 BINDING DOMAIN-CONTAINING PROTEIN"/>
    <property type="match status" value="1"/>
</dbReference>
<proteinExistence type="inferred from homology"/>
<name>A0A3N4HPV6_ASCIM</name>
<evidence type="ECO:0000256" key="4">
    <source>
        <dbReference type="ARBA" id="ARBA00023015"/>
    </source>
</evidence>
<evidence type="ECO:0000259" key="8">
    <source>
        <dbReference type="Pfam" id="PF13867"/>
    </source>
</evidence>
<sequence>MAPPRSKPKDSDKKPSSKSPPPNHAASRTSTPAPGASTASTFRRPAAAAPRRSNNNSAAHPALNHQQSDPKSLANGPHAHDGIEGINWDDIPLSALHRYRHAYRLPVPSASAPYANTVLSQGLGQYSVSRVGGIGIVSSTGITGVKKRRTAKEALATAVRKNFNAQGISEGEVIVSFLYAVKNQGESNPFSCRVGESLPLIFLRLDKAFRLRFQPGR</sequence>
<dbReference type="PANTHER" id="PTHR13286">
    <property type="entry name" value="SAP30"/>
    <property type="match status" value="1"/>
</dbReference>
<dbReference type="GO" id="GO:0005634">
    <property type="term" value="C:nucleus"/>
    <property type="evidence" value="ECO:0007669"/>
    <property type="project" value="UniProtKB-SubCell"/>
</dbReference>
<comment type="similarity">
    <text evidence="2">Belongs to the SAP30 family.</text>
</comment>
<keyword evidence="5" id="KW-0804">Transcription</keyword>
<protein>
    <recommendedName>
        <fullName evidence="8">Histone deacetylase complex subunit SAP30 Sin3 binding domain-containing protein</fullName>
    </recommendedName>
</protein>
<keyword evidence="3" id="KW-0678">Repressor</keyword>
<organism evidence="9 10">
    <name type="scientific">Ascobolus immersus RN42</name>
    <dbReference type="NCBI Taxonomy" id="1160509"/>
    <lineage>
        <taxon>Eukaryota</taxon>
        <taxon>Fungi</taxon>
        <taxon>Dikarya</taxon>
        <taxon>Ascomycota</taxon>
        <taxon>Pezizomycotina</taxon>
        <taxon>Pezizomycetes</taxon>
        <taxon>Pezizales</taxon>
        <taxon>Ascobolaceae</taxon>
        <taxon>Ascobolus</taxon>
    </lineage>
</organism>
<feature type="compositionally biased region" description="Low complexity" evidence="7">
    <location>
        <begin position="36"/>
        <end position="59"/>
    </location>
</feature>
<dbReference type="Gene3D" id="6.10.160.20">
    <property type="match status" value="1"/>
</dbReference>
<dbReference type="Proteomes" id="UP000275078">
    <property type="component" value="Unassembled WGS sequence"/>
</dbReference>
<gene>
    <name evidence="9" type="ORF">BJ508DRAFT_33885</name>
</gene>
<dbReference type="InterPro" id="IPR024145">
    <property type="entry name" value="His_deAcase_SAP30/SAP30L"/>
</dbReference>
<feature type="region of interest" description="Disordered" evidence="7">
    <location>
        <begin position="1"/>
        <end position="80"/>
    </location>
</feature>
<dbReference type="EMBL" id="ML119787">
    <property type="protein sequence ID" value="RPA74528.1"/>
    <property type="molecule type" value="Genomic_DNA"/>
</dbReference>
<keyword evidence="10" id="KW-1185">Reference proteome</keyword>
<keyword evidence="4" id="KW-0805">Transcription regulation</keyword>
<comment type="subcellular location">
    <subcellularLocation>
        <location evidence="1">Nucleus</location>
    </subcellularLocation>
</comment>
<dbReference type="Pfam" id="PF13867">
    <property type="entry name" value="SAP30_Sin3_bdg"/>
    <property type="match status" value="1"/>
</dbReference>
<evidence type="ECO:0000256" key="2">
    <source>
        <dbReference type="ARBA" id="ARBA00006283"/>
    </source>
</evidence>
<dbReference type="InterPro" id="IPR038291">
    <property type="entry name" value="SAP30_C_sf"/>
</dbReference>
<accession>A0A3N4HPV6</accession>
<keyword evidence="6" id="KW-0539">Nucleus</keyword>
<evidence type="ECO:0000313" key="9">
    <source>
        <dbReference type="EMBL" id="RPA74528.1"/>
    </source>
</evidence>
<dbReference type="InterPro" id="IPR025718">
    <property type="entry name" value="SAP30_Sin3-bd"/>
</dbReference>
<evidence type="ECO:0000313" key="10">
    <source>
        <dbReference type="Proteomes" id="UP000275078"/>
    </source>
</evidence>
<dbReference type="AlphaFoldDB" id="A0A3N4HPV6"/>
<reference evidence="9 10" key="1">
    <citation type="journal article" date="2018" name="Nat. Ecol. Evol.">
        <title>Pezizomycetes genomes reveal the molecular basis of ectomycorrhizal truffle lifestyle.</title>
        <authorList>
            <person name="Murat C."/>
            <person name="Payen T."/>
            <person name="Noel B."/>
            <person name="Kuo A."/>
            <person name="Morin E."/>
            <person name="Chen J."/>
            <person name="Kohler A."/>
            <person name="Krizsan K."/>
            <person name="Balestrini R."/>
            <person name="Da Silva C."/>
            <person name="Montanini B."/>
            <person name="Hainaut M."/>
            <person name="Levati E."/>
            <person name="Barry K.W."/>
            <person name="Belfiori B."/>
            <person name="Cichocki N."/>
            <person name="Clum A."/>
            <person name="Dockter R.B."/>
            <person name="Fauchery L."/>
            <person name="Guy J."/>
            <person name="Iotti M."/>
            <person name="Le Tacon F."/>
            <person name="Lindquist E.A."/>
            <person name="Lipzen A."/>
            <person name="Malagnac F."/>
            <person name="Mello A."/>
            <person name="Molinier V."/>
            <person name="Miyauchi S."/>
            <person name="Poulain J."/>
            <person name="Riccioni C."/>
            <person name="Rubini A."/>
            <person name="Sitrit Y."/>
            <person name="Splivallo R."/>
            <person name="Traeger S."/>
            <person name="Wang M."/>
            <person name="Zifcakova L."/>
            <person name="Wipf D."/>
            <person name="Zambonelli A."/>
            <person name="Paolocci F."/>
            <person name="Nowrousian M."/>
            <person name="Ottonello S."/>
            <person name="Baldrian P."/>
            <person name="Spatafora J.W."/>
            <person name="Henrissat B."/>
            <person name="Nagy L.G."/>
            <person name="Aury J.M."/>
            <person name="Wincker P."/>
            <person name="Grigoriev I.V."/>
            <person name="Bonfante P."/>
            <person name="Martin F.M."/>
        </authorList>
    </citation>
    <scope>NUCLEOTIDE SEQUENCE [LARGE SCALE GENOMIC DNA]</scope>
    <source>
        <strain evidence="9 10">RN42</strain>
    </source>
</reference>
<evidence type="ECO:0000256" key="1">
    <source>
        <dbReference type="ARBA" id="ARBA00004123"/>
    </source>
</evidence>
<evidence type="ECO:0000256" key="7">
    <source>
        <dbReference type="SAM" id="MobiDB-lite"/>
    </source>
</evidence>
<evidence type="ECO:0000256" key="3">
    <source>
        <dbReference type="ARBA" id="ARBA00022491"/>
    </source>
</evidence>
<feature type="domain" description="Histone deacetylase complex subunit SAP30 Sin3 binding" evidence="8">
    <location>
        <begin position="150"/>
        <end position="182"/>
    </location>
</feature>
<dbReference type="OrthoDB" id="510958at2759"/>